<gene>
    <name evidence="6" type="ORF">CCAE0312_LOCUS8969</name>
</gene>
<dbReference type="SUPFAM" id="SSF56112">
    <property type="entry name" value="Protein kinase-like (PK-like)"/>
    <property type="match status" value="1"/>
</dbReference>
<dbReference type="PROSITE" id="PS00107">
    <property type="entry name" value="PROTEIN_KINASE_ATP"/>
    <property type="match status" value="1"/>
</dbReference>
<dbReference type="InterPro" id="IPR008271">
    <property type="entry name" value="Ser/Thr_kinase_AS"/>
</dbReference>
<dbReference type="SMART" id="SM00233">
    <property type="entry name" value="PH"/>
    <property type="match status" value="1"/>
</dbReference>
<organism evidence="6">
    <name type="scientific">Compsopogon caeruleus</name>
    <dbReference type="NCBI Taxonomy" id="31354"/>
    <lineage>
        <taxon>Eukaryota</taxon>
        <taxon>Rhodophyta</taxon>
        <taxon>Compsopogonophyceae</taxon>
        <taxon>Compsopogonales</taxon>
        <taxon>Compsopogonaceae</taxon>
        <taxon>Compsopogon</taxon>
    </lineage>
</organism>
<dbReference type="EMBL" id="HBGH01016216">
    <property type="protein sequence ID" value="CAD9236872.1"/>
    <property type="molecule type" value="Transcribed_RNA"/>
</dbReference>
<dbReference type="InterPro" id="IPR017441">
    <property type="entry name" value="Protein_kinase_ATP_BS"/>
</dbReference>
<dbReference type="GO" id="GO:0004674">
    <property type="term" value="F:protein serine/threonine kinase activity"/>
    <property type="evidence" value="ECO:0007669"/>
    <property type="project" value="UniProtKB-KW"/>
</dbReference>
<keyword evidence="2 3" id="KW-0067">ATP-binding</keyword>
<feature type="binding site" evidence="3">
    <location>
        <position position="137"/>
    </location>
    <ligand>
        <name>ATP</name>
        <dbReference type="ChEBI" id="CHEBI:30616"/>
    </ligand>
</feature>
<sequence>MASSGLRHTGPVQMKGFAAKKGRRFPVRVRRYFKLVGTELSCHESEVGPASWTENILDREVEGFVDRARIVIVLRERKLELFFENKTVCKEWLDALNRAKSLKLENYYTVGKVIGSGAYSKVRIGSSRESNELVAIKIIDKKNCPERDLVFLEREVDVVKNINHQNVVKTYDVFETNDELYIVLEYMEGGMLYDIIAEEGSFTEQNAADVFREMMQGLVYLHDKGIVHRDIKPENILCQNKSWPLNVKWTDFGLANFTSSGSNTLETQVGTPHFAAPELLRNEMYGPAVDMWSCGIVLYNMLSGELPFDHESDPGEIFRQILQNEVPFPTKLWENISPEAKHLVKNLLQKNPEHRLNAHQVLRHPWLQNDQRPRRVIRNDLSKLHSSRRLSDATGAFARQRSKADEGSAT</sequence>
<name>A0A7S1THS8_9RHOD</name>
<dbReference type="GO" id="GO:0005524">
    <property type="term" value="F:ATP binding"/>
    <property type="evidence" value="ECO:0007669"/>
    <property type="project" value="UniProtKB-UniRule"/>
</dbReference>
<evidence type="ECO:0000256" key="4">
    <source>
        <dbReference type="RuleBase" id="RU000304"/>
    </source>
</evidence>
<evidence type="ECO:0000256" key="3">
    <source>
        <dbReference type="PROSITE-ProRule" id="PRU10141"/>
    </source>
</evidence>
<dbReference type="PROSITE" id="PS50011">
    <property type="entry name" value="PROTEIN_KINASE_DOM"/>
    <property type="match status" value="1"/>
</dbReference>
<keyword evidence="4" id="KW-0723">Serine/threonine-protein kinase</keyword>
<accession>A0A7S1THS8</accession>
<comment type="similarity">
    <text evidence="4">Belongs to the protein kinase superfamily.</text>
</comment>
<keyword evidence="1 3" id="KW-0547">Nucleotide-binding</keyword>
<reference evidence="6" key="1">
    <citation type="submission" date="2021-01" db="EMBL/GenBank/DDBJ databases">
        <authorList>
            <person name="Corre E."/>
            <person name="Pelletier E."/>
            <person name="Niang G."/>
            <person name="Scheremetjew M."/>
            <person name="Finn R."/>
            <person name="Kale V."/>
            <person name="Holt S."/>
            <person name="Cochrane G."/>
            <person name="Meng A."/>
            <person name="Brown T."/>
            <person name="Cohen L."/>
        </authorList>
    </citation>
    <scope>NUCLEOTIDE SEQUENCE</scope>
    <source>
        <strain evidence="6">SAG 36.94</strain>
    </source>
</reference>
<dbReference type="SMART" id="SM00220">
    <property type="entry name" value="S_TKc"/>
    <property type="match status" value="1"/>
</dbReference>
<dbReference type="FunFam" id="3.30.200.20:FF:000042">
    <property type="entry name" value="Aurora kinase A"/>
    <property type="match status" value="1"/>
</dbReference>
<dbReference type="InterPro" id="IPR011009">
    <property type="entry name" value="Kinase-like_dom_sf"/>
</dbReference>
<dbReference type="PROSITE" id="PS00108">
    <property type="entry name" value="PROTEIN_KINASE_ST"/>
    <property type="match status" value="1"/>
</dbReference>
<keyword evidence="4" id="KW-0808">Transferase</keyword>
<dbReference type="InterPro" id="IPR000719">
    <property type="entry name" value="Prot_kinase_dom"/>
</dbReference>
<evidence type="ECO:0000259" key="5">
    <source>
        <dbReference type="PROSITE" id="PS50011"/>
    </source>
</evidence>
<dbReference type="Gene3D" id="1.10.510.10">
    <property type="entry name" value="Transferase(Phosphotransferase) domain 1"/>
    <property type="match status" value="1"/>
</dbReference>
<dbReference type="InterPro" id="IPR001849">
    <property type="entry name" value="PH_domain"/>
</dbReference>
<evidence type="ECO:0000256" key="2">
    <source>
        <dbReference type="ARBA" id="ARBA00022840"/>
    </source>
</evidence>
<dbReference type="FunFam" id="1.10.510.10:FF:000571">
    <property type="entry name" value="Maternal embryonic leucine zipper kinase"/>
    <property type="match status" value="1"/>
</dbReference>
<evidence type="ECO:0000313" key="6">
    <source>
        <dbReference type="EMBL" id="CAD9236872.1"/>
    </source>
</evidence>
<dbReference type="SUPFAM" id="SSF50729">
    <property type="entry name" value="PH domain-like"/>
    <property type="match status" value="1"/>
</dbReference>
<proteinExistence type="inferred from homology"/>
<keyword evidence="4" id="KW-0418">Kinase</keyword>
<feature type="domain" description="Protein kinase" evidence="5">
    <location>
        <begin position="108"/>
        <end position="367"/>
    </location>
</feature>
<protein>
    <recommendedName>
        <fullName evidence="5">Protein kinase domain-containing protein</fullName>
    </recommendedName>
</protein>
<dbReference type="AlphaFoldDB" id="A0A7S1THS8"/>
<dbReference type="CDD" id="cd05117">
    <property type="entry name" value="STKc_CAMK"/>
    <property type="match status" value="1"/>
</dbReference>
<dbReference type="PANTHER" id="PTHR24347">
    <property type="entry name" value="SERINE/THREONINE-PROTEIN KINASE"/>
    <property type="match status" value="1"/>
</dbReference>
<dbReference type="Pfam" id="PF00069">
    <property type="entry name" value="Pkinase"/>
    <property type="match status" value="1"/>
</dbReference>
<evidence type="ECO:0000256" key="1">
    <source>
        <dbReference type="ARBA" id="ARBA00022741"/>
    </source>
</evidence>